<sequence>MNNRAVLSLPISLKRIWISKILLVLGILICSCMIFFCGMQLFGLLINIKGFRMIPAENALLGIFVVIVTVMWQIPICLFLGNKIGVFLTILLSMGANVFLGIQFAITSSWWMNPFTYPSRLMIPIVKILPNGLYAEPGSITFTPELLSYHVLLPGIVISVVLFLFLTYVTAKWFEKQEEK</sequence>
<proteinExistence type="predicted"/>
<evidence type="ECO:0000313" key="2">
    <source>
        <dbReference type="Proteomes" id="UP001202289"/>
    </source>
</evidence>
<reference evidence="1" key="1">
    <citation type="submission" date="2022-05" db="EMBL/GenBank/DDBJ databases">
        <title>Comparative Genomics of Spacecraft Associated Microbes.</title>
        <authorList>
            <person name="Tran M.T."/>
            <person name="Wright A."/>
            <person name="Seuylemezian A."/>
            <person name="Eisen J."/>
            <person name="Coil D."/>
        </authorList>
    </citation>
    <scope>NUCLEOTIDE SEQUENCE</scope>
    <source>
        <strain evidence="1">FAIRING 10M-2.2</strain>
    </source>
</reference>
<keyword evidence="2" id="KW-1185">Reference proteome</keyword>
<name>A0ACC6A3M5_9BACI</name>
<gene>
    <name evidence="1" type="ORF">M3215_05275</name>
</gene>
<protein>
    <submittedName>
        <fullName evidence="1">Lantibiotic immunity ABC transporter MutE/EpiE family permease subunit</fullName>
    </submittedName>
</protein>
<dbReference type="Proteomes" id="UP001202289">
    <property type="component" value="Unassembled WGS sequence"/>
</dbReference>
<accession>A0ACC6A3M5</accession>
<evidence type="ECO:0000313" key="1">
    <source>
        <dbReference type="EMBL" id="MCM3735243.1"/>
    </source>
</evidence>
<comment type="caution">
    <text evidence="1">The sequence shown here is derived from an EMBL/GenBank/DDBJ whole genome shotgun (WGS) entry which is preliminary data.</text>
</comment>
<dbReference type="EMBL" id="JAMBOP010000004">
    <property type="protein sequence ID" value="MCM3735243.1"/>
    <property type="molecule type" value="Genomic_DNA"/>
</dbReference>
<organism evidence="1 2">
    <name type="scientific">Bacillus cytotoxicus</name>
    <dbReference type="NCBI Taxonomy" id="580165"/>
    <lineage>
        <taxon>Bacteria</taxon>
        <taxon>Bacillati</taxon>
        <taxon>Bacillota</taxon>
        <taxon>Bacilli</taxon>
        <taxon>Bacillales</taxon>
        <taxon>Bacillaceae</taxon>
        <taxon>Bacillus</taxon>
        <taxon>Bacillus cereus group</taxon>
    </lineage>
</organism>